<dbReference type="Proteomes" id="UP001302126">
    <property type="component" value="Unassembled WGS sequence"/>
</dbReference>
<sequence>SKVWVNVSQSKFCPLQDGSSLRAVIIHRSQRPYLRYTQHFAHWSAPSMDNFRVSITASNEPTTSGFLPHLDRRERQRDIKLKAGHLNQEVAVISMRPPGASVERQPKRIYPDPAVPFDDTTGFLLRIIVEVDVKIIIPRPSADIMSSLGQARASRWKEGFQELTAREESLKFKENLGIVGFPDRAADAVVKDVKRRVIESLKPYFESRLRDYGWGELNMELSRVGIIPDRTNFERRGRKQVDPHTGTSPMKLASDVLSYMSTEDFENLLRILHCRQYRDALVLQLNAQTRRRWSEKPLR</sequence>
<name>A0AAN6WWS6_9PEZI</name>
<protein>
    <submittedName>
        <fullName evidence="1">Uncharacterized protein</fullName>
    </submittedName>
</protein>
<dbReference type="AlphaFoldDB" id="A0AAN6WWS6"/>
<gene>
    <name evidence="1" type="ORF">QBC35DRAFT_547722</name>
</gene>
<evidence type="ECO:0000313" key="1">
    <source>
        <dbReference type="EMBL" id="KAK4189073.1"/>
    </source>
</evidence>
<keyword evidence="2" id="KW-1185">Reference proteome</keyword>
<comment type="caution">
    <text evidence="1">The sequence shown here is derived from an EMBL/GenBank/DDBJ whole genome shotgun (WGS) entry which is preliminary data.</text>
</comment>
<feature type="non-terminal residue" evidence="1">
    <location>
        <position position="1"/>
    </location>
</feature>
<evidence type="ECO:0000313" key="2">
    <source>
        <dbReference type="Proteomes" id="UP001302126"/>
    </source>
</evidence>
<dbReference type="EMBL" id="MU864380">
    <property type="protein sequence ID" value="KAK4189073.1"/>
    <property type="molecule type" value="Genomic_DNA"/>
</dbReference>
<organism evidence="1 2">
    <name type="scientific">Podospora australis</name>
    <dbReference type="NCBI Taxonomy" id="1536484"/>
    <lineage>
        <taxon>Eukaryota</taxon>
        <taxon>Fungi</taxon>
        <taxon>Dikarya</taxon>
        <taxon>Ascomycota</taxon>
        <taxon>Pezizomycotina</taxon>
        <taxon>Sordariomycetes</taxon>
        <taxon>Sordariomycetidae</taxon>
        <taxon>Sordariales</taxon>
        <taxon>Podosporaceae</taxon>
        <taxon>Podospora</taxon>
    </lineage>
</organism>
<accession>A0AAN6WWS6</accession>
<reference evidence="1" key="1">
    <citation type="journal article" date="2023" name="Mol. Phylogenet. Evol.">
        <title>Genome-scale phylogeny and comparative genomics of the fungal order Sordariales.</title>
        <authorList>
            <person name="Hensen N."/>
            <person name="Bonometti L."/>
            <person name="Westerberg I."/>
            <person name="Brannstrom I.O."/>
            <person name="Guillou S."/>
            <person name="Cros-Aarteil S."/>
            <person name="Calhoun S."/>
            <person name="Haridas S."/>
            <person name="Kuo A."/>
            <person name="Mondo S."/>
            <person name="Pangilinan J."/>
            <person name="Riley R."/>
            <person name="LaButti K."/>
            <person name="Andreopoulos B."/>
            <person name="Lipzen A."/>
            <person name="Chen C."/>
            <person name="Yan M."/>
            <person name="Daum C."/>
            <person name="Ng V."/>
            <person name="Clum A."/>
            <person name="Steindorff A."/>
            <person name="Ohm R.A."/>
            <person name="Martin F."/>
            <person name="Silar P."/>
            <person name="Natvig D.O."/>
            <person name="Lalanne C."/>
            <person name="Gautier V."/>
            <person name="Ament-Velasquez S.L."/>
            <person name="Kruys A."/>
            <person name="Hutchinson M.I."/>
            <person name="Powell A.J."/>
            <person name="Barry K."/>
            <person name="Miller A.N."/>
            <person name="Grigoriev I.V."/>
            <person name="Debuchy R."/>
            <person name="Gladieux P."/>
            <person name="Hiltunen Thoren M."/>
            <person name="Johannesson H."/>
        </authorList>
    </citation>
    <scope>NUCLEOTIDE SEQUENCE</scope>
    <source>
        <strain evidence="1">PSN309</strain>
    </source>
</reference>
<proteinExistence type="predicted"/>
<reference evidence="1" key="2">
    <citation type="submission" date="2023-05" db="EMBL/GenBank/DDBJ databases">
        <authorList>
            <consortium name="Lawrence Berkeley National Laboratory"/>
            <person name="Steindorff A."/>
            <person name="Hensen N."/>
            <person name="Bonometti L."/>
            <person name="Westerberg I."/>
            <person name="Brannstrom I.O."/>
            <person name="Guillou S."/>
            <person name="Cros-Aarteil S."/>
            <person name="Calhoun S."/>
            <person name="Haridas S."/>
            <person name="Kuo A."/>
            <person name="Mondo S."/>
            <person name="Pangilinan J."/>
            <person name="Riley R."/>
            <person name="Labutti K."/>
            <person name="Andreopoulos B."/>
            <person name="Lipzen A."/>
            <person name="Chen C."/>
            <person name="Yanf M."/>
            <person name="Daum C."/>
            <person name="Ng V."/>
            <person name="Clum A."/>
            <person name="Ohm R."/>
            <person name="Martin F."/>
            <person name="Silar P."/>
            <person name="Natvig D."/>
            <person name="Lalanne C."/>
            <person name="Gautier V."/>
            <person name="Ament-Velasquez S.L."/>
            <person name="Kruys A."/>
            <person name="Hutchinson M.I."/>
            <person name="Powell A.J."/>
            <person name="Barry K."/>
            <person name="Miller A.N."/>
            <person name="Grigoriev I.V."/>
            <person name="Debuchy R."/>
            <person name="Gladieux P."/>
            <person name="Thoren M.H."/>
            <person name="Johannesson H."/>
        </authorList>
    </citation>
    <scope>NUCLEOTIDE SEQUENCE</scope>
    <source>
        <strain evidence="1">PSN309</strain>
    </source>
</reference>